<dbReference type="InterPro" id="IPR006016">
    <property type="entry name" value="UspA"/>
</dbReference>
<dbReference type="Pfam" id="PF00582">
    <property type="entry name" value="Usp"/>
    <property type="match status" value="1"/>
</dbReference>
<dbReference type="InterPro" id="IPR014729">
    <property type="entry name" value="Rossmann-like_a/b/a_fold"/>
</dbReference>
<organism evidence="2 3">
    <name type="scientific">Candidatus Nitrososphaera evergladensis SR1</name>
    <dbReference type="NCBI Taxonomy" id="1459636"/>
    <lineage>
        <taxon>Archaea</taxon>
        <taxon>Nitrososphaerota</taxon>
        <taxon>Nitrososphaeria</taxon>
        <taxon>Nitrososphaerales</taxon>
        <taxon>Nitrososphaeraceae</taxon>
        <taxon>Nitrososphaera</taxon>
    </lineage>
</organism>
<keyword evidence="3" id="KW-1185">Reference proteome</keyword>
<dbReference type="CDD" id="cd00293">
    <property type="entry name" value="USP-like"/>
    <property type="match status" value="1"/>
</dbReference>
<proteinExistence type="predicted"/>
<name>A0A075N279_9ARCH</name>
<dbReference type="KEGG" id="nev:NTE_03521"/>
<evidence type="ECO:0000259" key="1">
    <source>
        <dbReference type="Pfam" id="PF00582"/>
    </source>
</evidence>
<evidence type="ECO:0000313" key="2">
    <source>
        <dbReference type="EMBL" id="AIF85549.1"/>
    </source>
</evidence>
<dbReference type="EMBL" id="CP007174">
    <property type="protein sequence ID" value="AIF85549.1"/>
    <property type="molecule type" value="Genomic_DNA"/>
</dbReference>
<gene>
    <name evidence="2" type="ORF">NTE_03521</name>
</gene>
<protein>
    <submittedName>
        <fullName evidence="2">Universal stress family protein</fullName>
    </submittedName>
</protein>
<sequence length="100" mass="10837">MEGEEVEENAAPFSRILVAVDNSKRAIRAFDYAIRLSMLAPYRAATISVVYAVTPPVAGEEGVPAPKLIESLRKEGEQLIAQLKLLAQTQLAVRAGVTTR</sequence>
<dbReference type="GeneID" id="75933645"/>
<evidence type="ECO:0000313" key="3">
    <source>
        <dbReference type="Proteomes" id="UP000028194"/>
    </source>
</evidence>
<dbReference type="HOGENOM" id="CLU_2299214_0_0_2"/>
<dbReference type="SUPFAM" id="SSF52402">
    <property type="entry name" value="Adenine nucleotide alpha hydrolases-like"/>
    <property type="match status" value="1"/>
</dbReference>
<accession>A0A075N279</accession>
<feature type="domain" description="UspA" evidence="1">
    <location>
        <begin position="13"/>
        <end position="91"/>
    </location>
</feature>
<dbReference type="AlphaFoldDB" id="A0A075N279"/>
<dbReference type="Proteomes" id="UP000028194">
    <property type="component" value="Chromosome"/>
</dbReference>
<reference evidence="2 3" key="1">
    <citation type="journal article" date="2014" name="PLoS ONE">
        <title>Genome Sequence of Candidatus Nitrososphaera evergladensis from Group I.1b Enriched from Everglades Soil Reveals Novel Genomic Features of the Ammonia-Oxidizing Archaea.</title>
        <authorList>
            <person name="Zhalnina K.V."/>
            <person name="Dias R."/>
            <person name="Leonard M.T."/>
            <person name="Dorr de Quadros P."/>
            <person name="Camargo F.A."/>
            <person name="Drew J.C."/>
            <person name="Farmerie W.G."/>
            <person name="Daroub S.H."/>
            <person name="Triplett E.W."/>
        </authorList>
    </citation>
    <scope>NUCLEOTIDE SEQUENCE [LARGE SCALE GENOMIC DNA]</scope>
    <source>
        <strain evidence="2 3">SR1</strain>
    </source>
</reference>
<dbReference type="RefSeq" id="WP_148701928.1">
    <property type="nucleotide sequence ID" value="NZ_CP007174.1"/>
</dbReference>
<dbReference type="OrthoDB" id="105697at2157"/>
<dbReference type="Gene3D" id="3.40.50.620">
    <property type="entry name" value="HUPs"/>
    <property type="match status" value="1"/>
</dbReference>